<evidence type="ECO:0000313" key="2">
    <source>
        <dbReference type="EMBL" id="KAF5755018.1"/>
    </source>
</evidence>
<reference evidence="2" key="1">
    <citation type="journal article" date="2017" name="Nature">
        <title>The sunflower genome provides insights into oil metabolism, flowering and Asterid evolution.</title>
        <authorList>
            <person name="Badouin H."/>
            <person name="Gouzy J."/>
            <person name="Grassa C.J."/>
            <person name="Murat F."/>
            <person name="Staton S.E."/>
            <person name="Cottret L."/>
            <person name="Lelandais-Briere C."/>
            <person name="Owens G.L."/>
            <person name="Carrere S."/>
            <person name="Mayjonade B."/>
            <person name="Legrand L."/>
            <person name="Gill N."/>
            <person name="Kane N.C."/>
            <person name="Bowers J.E."/>
            <person name="Hubner S."/>
            <person name="Bellec A."/>
            <person name="Berard A."/>
            <person name="Berges H."/>
            <person name="Blanchet N."/>
            <person name="Boniface M.C."/>
            <person name="Brunel D."/>
            <person name="Catrice O."/>
            <person name="Chaidir N."/>
            <person name="Claudel C."/>
            <person name="Donnadieu C."/>
            <person name="Faraut T."/>
            <person name="Fievet G."/>
            <person name="Helmstetter N."/>
            <person name="King M."/>
            <person name="Knapp S.J."/>
            <person name="Lai Z."/>
            <person name="Le Paslier M.C."/>
            <person name="Lippi Y."/>
            <person name="Lorenzon L."/>
            <person name="Mandel J.R."/>
            <person name="Marage G."/>
            <person name="Marchand G."/>
            <person name="Marquand E."/>
            <person name="Bret-Mestries E."/>
            <person name="Morien E."/>
            <person name="Nambeesan S."/>
            <person name="Nguyen T."/>
            <person name="Pegot-Espagnet P."/>
            <person name="Pouilly N."/>
            <person name="Raftis F."/>
            <person name="Sallet E."/>
            <person name="Schiex T."/>
            <person name="Thomas J."/>
            <person name="Vandecasteele C."/>
            <person name="Vares D."/>
            <person name="Vear F."/>
            <person name="Vautrin S."/>
            <person name="Crespi M."/>
            <person name="Mangin B."/>
            <person name="Burke J.M."/>
            <person name="Salse J."/>
            <person name="Munos S."/>
            <person name="Vincourt P."/>
            <person name="Rieseberg L.H."/>
            <person name="Langlade N.B."/>
        </authorList>
    </citation>
    <scope>NUCLEOTIDE SEQUENCE</scope>
    <source>
        <tissue evidence="2">Leaves</tissue>
    </source>
</reference>
<feature type="compositionally biased region" description="Acidic residues" evidence="1">
    <location>
        <begin position="26"/>
        <end position="36"/>
    </location>
</feature>
<dbReference type="AlphaFoldDB" id="A0A9K3DIT2"/>
<dbReference type="Proteomes" id="UP000215914">
    <property type="component" value="Unassembled WGS sequence"/>
</dbReference>
<protein>
    <submittedName>
        <fullName evidence="2">Uncharacterized protein</fullName>
    </submittedName>
</protein>
<dbReference type="EMBL" id="MNCJ02000332">
    <property type="protein sequence ID" value="KAF5755018.1"/>
    <property type="molecule type" value="Genomic_DNA"/>
</dbReference>
<reference evidence="2" key="2">
    <citation type="submission" date="2020-06" db="EMBL/GenBank/DDBJ databases">
        <title>Helianthus annuus Genome sequencing and assembly Release 2.</title>
        <authorList>
            <person name="Gouzy J."/>
            <person name="Langlade N."/>
            <person name="Munos S."/>
        </authorList>
    </citation>
    <scope>NUCLEOTIDE SEQUENCE</scope>
    <source>
        <tissue evidence="2">Leaves</tissue>
    </source>
</reference>
<name>A0A9K3DIT2_HELAN</name>
<evidence type="ECO:0000256" key="1">
    <source>
        <dbReference type="SAM" id="MobiDB-lite"/>
    </source>
</evidence>
<keyword evidence="3" id="KW-1185">Reference proteome</keyword>
<evidence type="ECO:0000313" key="3">
    <source>
        <dbReference type="Proteomes" id="UP000215914"/>
    </source>
</evidence>
<gene>
    <name evidence="2" type="ORF">HanXRQr2_Chr17g0797861</name>
</gene>
<sequence length="114" mass="12864">MTAVNQPVTRVKNDRKTTSSFKVFEESDGSSSEDMESYSPKSVVLRRRKVVKNVNRDVFGRRVRNQIERIRAEDLHLGEDIGECLYVKICGAGHEEDQDVVRPASLLSGKVRVG</sequence>
<proteinExistence type="predicted"/>
<dbReference type="Gramene" id="mRNA:HanXRQr2_Chr17g0797861">
    <property type="protein sequence ID" value="CDS:HanXRQr2_Chr17g0797861.1"/>
    <property type="gene ID" value="HanXRQr2_Chr17g0797861"/>
</dbReference>
<accession>A0A9K3DIT2</accession>
<organism evidence="2 3">
    <name type="scientific">Helianthus annuus</name>
    <name type="common">Common sunflower</name>
    <dbReference type="NCBI Taxonomy" id="4232"/>
    <lineage>
        <taxon>Eukaryota</taxon>
        <taxon>Viridiplantae</taxon>
        <taxon>Streptophyta</taxon>
        <taxon>Embryophyta</taxon>
        <taxon>Tracheophyta</taxon>
        <taxon>Spermatophyta</taxon>
        <taxon>Magnoliopsida</taxon>
        <taxon>eudicotyledons</taxon>
        <taxon>Gunneridae</taxon>
        <taxon>Pentapetalae</taxon>
        <taxon>asterids</taxon>
        <taxon>campanulids</taxon>
        <taxon>Asterales</taxon>
        <taxon>Asteraceae</taxon>
        <taxon>Asteroideae</taxon>
        <taxon>Heliantheae alliance</taxon>
        <taxon>Heliantheae</taxon>
        <taxon>Helianthus</taxon>
    </lineage>
</organism>
<comment type="caution">
    <text evidence="2">The sequence shown here is derived from an EMBL/GenBank/DDBJ whole genome shotgun (WGS) entry which is preliminary data.</text>
</comment>
<feature type="region of interest" description="Disordered" evidence="1">
    <location>
        <begin position="1"/>
        <end position="40"/>
    </location>
</feature>